<sequence length="244" mass="26611">MNALRIALATLRAECKTFGPLADVCMFKVTTEAADHWRILCRHVYDLKKSDKLDDIHNAPVRALTDNIRLPSCSPTASEMAVGPAAVDGGTVGDRDDCEAELTVQEVKEMFDYAESGSSDCAITKVICQCDECKARLQRAKAKRNMDVDALPTDNPLPNPKMGEGNAKKKPACSPAGNDKSTLPVKIGRRNGGTKPKEAYILHSPDAGPFRYLAGQSFTMCDNYLENISELCKKIERGDITTKS</sequence>
<dbReference type="Proteomes" id="UP001189429">
    <property type="component" value="Unassembled WGS sequence"/>
</dbReference>
<feature type="non-terminal residue" evidence="2">
    <location>
        <position position="244"/>
    </location>
</feature>
<reference evidence="2" key="1">
    <citation type="submission" date="2023-10" db="EMBL/GenBank/DDBJ databases">
        <authorList>
            <person name="Chen Y."/>
            <person name="Shah S."/>
            <person name="Dougan E. K."/>
            <person name="Thang M."/>
            <person name="Chan C."/>
        </authorList>
    </citation>
    <scope>NUCLEOTIDE SEQUENCE [LARGE SCALE GENOMIC DNA]</scope>
</reference>
<feature type="region of interest" description="Disordered" evidence="1">
    <location>
        <begin position="149"/>
        <end position="198"/>
    </location>
</feature>
<keyword evidence="3" id="KW-1185">Reference proteome</keyword>
<organism evidence="2 3">
    <name type="scientific">Prorocentrum cordatum</name>
    <dbReference type="NCBI Taxonomy" id="2364126"/>
    <lineage>
        <taxon>Eukaryota</taxon>
        <taxon>Sar</taxon>
        <taxon>Alveolata</taxon>
        <taxon>Dinophyceae</taxon>
        <taxon>Prorocentrales</taxon>
        <taxon>Prorocentraceae</taxon>
        <taxon>Prorocentrum</taxon>
    </lineage>
</organism>
<comment type="caution">
    <text evidence="2">The sequence shown here is derived from an EMBL/GenBank/DDBJ whole genome shotgun (WGS) entry which is preliminary data.</text>
</comment>
<evidence type="ECO:0000313" key="3">
    <source>
        <dbReference type="Proteomes" id="UP001189429"/>
    </source>
</evidence>
<gene>
    <name evidence="2" type="ORF">PCOR1329_LOCUS53364</name>
</gene>
<dbReference type="EMBL" id="CAUYUJ010016504">
    <property type="protein sequence ID" value="CAK0865996.1"/>
    <property type="molecule type" value="Genomic_DNA"/>
</dbReference>
<name>A0ABN9V0W5_9DINO</name>
<proteinExistence type="predicted"/>
<protein>
    <submittedName>
        <fullName evidence="2">Uncharacterized protein</fullName>
    </submittedName>
</protein>
<evidence type="ECO:0000313" key="2">
    <source>
        <dbReference type="EMBL" id="CAK0865996.1"/>
    </source>
</evidence>
<accession>A0ABN9V0W5</accession>
<evidence type="ECO:0000256" key="1">
    <source>
        <dbReference type="SAM" id="MobiDB-lite"/>
    </source>
</evidence>